<keyword evidence="5" id="KW-0238">DNA-binding</keyword>
<dbReference type="GO" id="GO:0003700">
    <property type="term" value="F:DNA-binding transcription factor activity"/>
    <property type="evidence" value="ECO:0007669"/>
    <property type="project" value="InterPro"/>
</dbReference>
<organism evidence="8">
    <name type="scientific">marine metagenome</name>
    <dbReference type="NCBI Taxonomy" id="408172"/>
    <lineage>
        <taxon>unclassified sequences</taxon>
        <taxon>metagenomes</taxon>
        <taxon>ecological metagenomes</taxon>
    </lineage>
</organism>
<evidence type="ECO:0000256" key="1">
    <source>
        <dbReference type="ARBA" id="ARBA00013860"/>
    </source>
</evidence>
<dbReference type="Gene3D" id="3.40.1550.20">
    <property type="entry name" value="Transcriptional regulator MraZ domain"/>
    <property type="match status" value="1"/>
</dbReference>
<evidence type="ECO:0000256" key="5">
    <source>
        <dbReference type="ARBA" id="ARBA00023125"/>
    </source>
</evidence>
<dbReference type="GO" id="GO:0000976">
    <property type="term" value="F:transcription cis-regulatory region binding"/>
    <property type="evidence" value="ECO:0007669"/>
    <property type="project" value="TreeGrafter"/>
</dbReference>
<evidence type="ECO:0000313" key="8">
    <source>
        <dbReference type="EMBL" id="SUZ95548.1"/>
    </source>
</evidence>
<dbReference type="InterPro" id="IPR020603">
    <property type="entry name" value="MraZ_dom"/>
</dbReference>
<dbReference type="InterPro" id="IPR038619">
    <property type="entry name" value="MraZ_sf"/>
</dbReference>
<sequence>MTLTNNTFIGEYAYSLDSKGRVNIPAKFRQALSEDNENTFVIARGMDPCIWVYPLSQWKEIETNLRSLSSLSKIHRTFVRNTARYASPSTYDKQGRITLTPSLIEYAGLEKDALIIGMVSKMEIWNPVQMDKTDKETIKIDPAAYDELAEKIIL</sequence>
<reference evidence="8" key="1">
    <citation type="submission" date="2018-05" db="EMBL/GenBank/DDBJ databases">
        <authorList>
            <person name="Lanie J.A."/>
            <person name="Ng W.-L."/>
            <person name="Kazmierczak K.M."/>
            <person name="Andrzejewski T.M."/>
            <person name="Davidsen T.M."/>
            <person name="Wayne K.J."/>
            <person name="Tettelin H."/>
            <person name="Glass J.I."/>
            <person name="Rusch D."/>
            <person name="Podicherti R."/>
            <person name="Tsui H.-C.T."/>
            <person name="Winkler M.E."/>
        </authorList>
    </citation>
    <scope>NUCLEOTIDE SEQUENCE</scope>
</reference>
<gene>
    <name evidence="8" type="ORF">METZ01_LOCUS48402</name>
</gene>
<dbReference type="AlphaFoldDB" id="A0A381RX00"/>
<evidence type="ECO:0000256" key="6">
    <source>
        <dbReference type="ARBA" id="ARBA00023163"/>
    </source>
</evidence>
<keyword evidence="3" id="KW-0677">Repeat</keyword>
<feature type="domain" description="SpoVT-AbrB" evidence="7">
    <location>
        <begin position="86"/>
        <end position="129"/>
    </location>
</feature>
<protein>
    <recommendedName>
        <fullName evidence="1">Transcriptional regulator MraZ</fullName>
    </recommendedName>
</protein>
<dbReference type="GO" id="GO:2000143">
    <property type="term" value="P:negative regulation of DNA-templated transcription initiation"/>
    <property type="evidence" value="ECO:0007669"/>
    <property type="project" value="TreeGrafter"/>
</dbReference>
<dbReference type="SUPFAM" id="SSF89447">
    <property type="entry name" value="AbrB/MazE/MraZ-like"/>
    <property type="match status" value="1"/>
</dbReference>
<dbReference type="InterPro" id="IPR035644">
    <property type="entry name" value="MraZ_C"/>
</dbReference>
<dbReference type="HAMAP" id="MF_01008">
    <property type="entry name" value="MraZ"/>
    <property type="match status" value="1"/>
</dbReference>
<dbReference type="PROSITE" id="PS51740">
    <property type="entry name" value="SPOVT_ABRB"/>
    <property type="match status" value="2"/>
</dbReference>
<dbReference type="InterPro" id="IPR037914">
    <property type="entry name" value="SpoVT-AbrB_sf"/>
</dbReference>
<dbReference type="PANTHER" id="PTHR34701:SF1">
    <property type="entry name" value="TRANSCRIPTIONAL REGULATOR MRAZ"/>
    <property type="match status" value="1"/>
</dbReference>
<dbReference type="InterPro" id="IPR007159">
    <property type="entry name" value="SpoVT-AbrB_dom"/>
</dbReference>
<dbReference type="CDD" id="cd16321">
    <property type="entry name" value="MraZ_C"/>
    <property type="match status" value="1"/>
</dbReference>
<accession>A0A381RX00</accession>
<dbReference type="EMBL" id="UINC01002334">
    <property type="protein sequence ID" value="SUZ95548.1"/>
    <property type="molecule type" value="Genomic_DNA"/>
</dbReference>
<keyword evidence="4" id="KW-0805">Transcription regulation</keyword>
<feature type="domain" description="SpoVT-AbrB" evidence="7">
    <location>
        <begin position="11"/>
        <end position="57"/>
    </location>
</feature>
<dbReference type="PANTHER" id="PTHR34701">
    <property type="entry name" value="TRANSCRIPTIONAL REGULATOR MRAZ"/>
    <property type="match status" value="1"/>
</dbReference>
<evidence type="ECO:0000256" key="4">
    <source>
        <dbReference type="ARBA" id="ARBA00023015"/>
    </source>
</evidence>
<name>A0A381RX00_9ZZZZ</name>
<dbReference type="NCBIfam" id="TIGR00242">
    <property type="entry name" value="division/cell wall cluster transcriptional repressor MraZ"/>
    <property type="match status" value="1"/>
</dbReference>
<dbReference type="CDD" id="cd16320">
    <property type="entry name" value="MraZ_N"/>
    <property type="match status" value="1"/>
</dbReference>
<dbReference type="InterPro" id="IPR035642">
    <property type="entry name" value="MraZ_N"/>
</dbReference>
<evidence type="ECO:0000259" key="7">
    <source>
        <dbReference type="PROSITE" id="PS51740"/>
    </source>
</evidence>
<dbReference type="Pfam" id="PF02381">
    <property type="entry name" value="MraZ"/>
    <property type="match status" value="2"/>
</dbReference>
<dbReference type="InterPro" id="IPR003444">
    <property type="entry name" value="MraZ"/>
</dbReference>
<evidence type="ECO:0000256" key="3">
    <source>
        <dbReference type="ARBA" id="ARBA00022737"/>
    </source>
</evidence>
<proteinExistence type="inferred from homology"/>
<keyword evidence="6" id="KW-0804">Transcription</keyword>
<keyword evidence="2" id="KW-0963">Cytoplasm</keyword>
<evidence type="ECO:0000256" key="2">
    <source>
        <dbReference type="ARBA" id="ARBA00022490"/>
    </source>
</evidence>